<accession>A0ABR3JQQ0</accession>
<name>A0ABR3JQQ0_9AGAR</name>
<proteinExistence type="predicted"/>
<evidence type="ECO:0000313" key="2">
    <source>
        <dbReference type="Proteomes" id="UP001556367"/>
    </source>
</evidence>
<evidence type="ECO:0000313" key="1">
    <source>
        <dbReference type="EMBL" id="KAL0958159.1"/>
    </source>
</evidence>
<sequence>MEINHCVLRHLFRKLFPGPTCSDSRISVDPQVAGHLINRDVSSTGWTPFHSAPEASGDFVRIRVMYHHQTVIHSNPVIGLRRGPSHDGERPLYFDVLVLSCLPSFQHL</sequence>
<reference evidence="2" key="1">
    <citation type="submission" date="2024-06" db="EMBL/GenBank/DDBJ databases">
        <title>Multi-omics analyses provide insights into the biosynthesis of the anticancer antibiotic pleurotin in Hohenbuehelia grisea.</title>
        <authorList>
            <person name="Weaver J.A."/>
            <person name="Alberti F."/>
        </authorList>
    </citation>
    <scope>NUCLEOTIDE SEQUENCE [LARGE SCALE GENOMIC DNA]</scope>
    <source>
        <strain evidence="2">T-177</strain>
    </source>
</reference>
<dbReference type="Proteomes" id="UP001556367">
    <property type="component" value="Unassembled WGS sequence"/>
</dbReference>
<comment type="caution">
    <text evidence="1">The sequence shown here is derived from an EMBL/GenBank/DDBJ whole genome shotgun (WGS) entry which is preliminary data.</text>
</comment>
<gene>
    <name evidence="1" type="ORF">HGRIS_000325</name>
</gene>
<keyword evidence="2" id="KW-1185">Reference proteome</keyword>
<protein>
    <submittedName>
        <fullName evidence="1">Uncharacterized protein</fullName>
    </submittedName>
</protein>
<organism evidence="1 2">
    <name type="scientific">Hohenbuehelia grisea</name>
    <dbReference type="NCBI Taxonomy" id="104357"/>
    <lineage>
        <taxon>Eukaryota</taxon>
        <taxon>Fungi</taxon>
        <taxon>Dikarya</taxon>
        <taxon>Basidiomycota</taxon>
        <taxon>Agaricomycotina</taxon>
        <taxon>Agaricomycetes</taxon>
        <taxon>Agaricomycetidae</taxon>
        <taxon>Agaricales</taxon>
        <taxon>Pleurotineae</taxon>
        <taxon>Pleurotaceae</taxon>
        <taxon>Hohenbuehelia</taxon>
    </lineage>
</organism>
<dbReference type="EMBL" id="JASNQZ010000004">
    <property type="protein sequence ID" value="KAL0958159.1"/>
    <property type="molecule type" value="Genomic_DNA"/>
</dbReference>